<feature type="region of interest" description="Disordered" evidence="1">
    <location>
        <begin position="33"/>
        <end position="95"/>
    </location>
</feature>
<feature type="non-terminal residue" evidence="2">
    <location>
        <position position="1"/>
    </location>
</feature>
<evidence type="ECO:0000313" key="2">
    <source>
        <dbReference type="EMBL" id="CAF1130976.1"/>
    </source>
</evidence>
<dbReference type="EMBL" id="CAJNOQ010006320">
    <property type="protein sequence ID" value="CAF1130976.1"/>
    <property type="molecule type" value="Genomic_DNA"/>
</dbReference>
<name>A0A814RBK2_9BILA</name>
<keyword evidence="4" id="KW-1185">Reference proteome</keyword>
<organism evidence="2 4">
    <name type="scientific">Didymodactylos carnosus</name>
    <dbReference type="NCBI Taxonomy" id="1234261"/>
    <lineage>
        <taxon>Eukaryota</taxon>
        <taxon>Metazoa</taxon>
        <taxon>Spiralia</taxon>
        <taxon>Gnathifera</taxon>
        <taxon>Rotifera</taxon>
        <taxon>Eurotatoria</taxon>
        <taxon>Bdelloidea</taxon>
        <taxon>Philodinida</taxon>
        <taxon>Philodinidae</taxon>
        <taxon>Didymodactylos</taxon>
    </lineage>
</organism>
<evidence type="ECO:0000313" key="4">
    <source>
        <dbReference type="Proteomes" id="UP000663829"/>
    </source>
</evidence>
<feature type="compositionally biased region" description="Acidic residues" evidence="1">
    <location>
        <begin position="63"/>
        <end position="77"/>
    </location>
</feature>
<dbReference type="EMBL" id="CAJOBC010006321">
    <property type="protein sequence ID" value="CAF3894671.1"/>
    <property type="molecule type" value="Genomic_DNA"/>
</dbReference>
<dbReference type="Proteomes" id="UP000681722">
    <property type="component" value="Unassembled WGS sequence"/>
</dbReference>
<protein>
    <submittedName>
        <fullName evidence="2">Uncharacterized protein</fullName>
    </submittedName>
</protein>
<evidence type="ECO:0000256" key="1">
    <source>
        <dbReference type="SAM" id="MobiDB-lite"/>
    </source>
</evidence>
<accession>A0A814RBK2</accession>
<proteinExistence type="predicted"/>
<sequence>FLLTLFNIYHEVPNCVQREDQIESGHLNLGLFKLEKVPHQQQKNVTDGNDGETEAKEDSNDNKDDEEEIPMTDDDEDKTPMRDDDEEKRENTNDI</sequence>
<comment type="caution">
    <text evidence="2">The sequence shown here is derived from an EMBL/GenBank/DDBJ whole genome shotgun (WGS) entry which is preliminary data.</text>
</comment>
<dbReference type="AlphaFoldDB" id="A0A814RBK2"/>
<evidence type="ECO:0000313" key="3">
    <source>
        <dbReference type="EMBL" id="CAF3894671.1"/>
    </source>
</evidence>
<gene>
    <name evidence="2" type="ORF">GPM918_LOCUS20189</name>
    <name evidence="3" type="ORF">SRO942_LOCUS20187</name>
</gene>
<dbReference type="Proteomes" id="UP000663829">
    <property type="component" value="Unassembled WGS sequence"/>
</dbReference>
<feature type="compositionally biased region" description="Basic and acidic residues" evidence="1">
    <location>
        <begin position="78"/>
        <end position="95"/>
    </location>
</feature>
<reference evidence="2" key="1">
    <citation type="submission" date="2021-02" db="EMBL/GenBank/DDBJ databases">
        <authorList>
            <person name="Nowell W R."/>
        </authorList>
    </citation>
    <scope>NUCLEOTIDE SEQUENCE</scope>
</reference>
<feature type="compositionally biased region" description="Basic and acidic residues" evidence="1">
    <location>
        <begin position="53"/>
        <end position="62"/>
    </location>
</feature>